<feature type="compositionally biased region" description="Basic and acidic residues" evidence="1">
    <location>
        <begin position="482"/>
        <end position="493"/>
    </location>
</feature>
<dbReference type="AlphaFoldDB" id="A0A2V1DFE0"/>
<proteinExistence type="predicted"/>
<accession>A0A2V1DFE0</accession>
<feature type="region of interest" description="Disordered" evidence="1">
    <location>
        <begin position="83"/>
        <end position="110"/>
    </location>
</feature>
<feature type="compositionally biased region" description="Basic and acidic residues" evidence="1">
    <location>
        <begin position="447"/>
        <end position="456"/>
    </location>
</feature>
<name>A0A2V1DFE0_9PLEO</name>
<feature type="compositionally biased region" description="Low complexity" evidence="1">
    <location>
        <begin position="195"/>
        <end position="214"/>
    </location>
</feature>
<feature type="compositionally biased region" description="Basic and acidic residues" evidence="1">
    <location>
        <begin position="83"/>
        <end position="97"/>
    </location>
</feature>
<dbReference type="EMBL" id="KZ805480">
    <property type="protein sequence ID" value="PVH95899.1"/>
    <property type="molecule type" value="Genomic_DNA"/>
</dbReference>
<sequence length="493" mass="56111">MAGKDSSAERRYYLLTESEAKLIDATRKEKLQDEYPRHALSLVAWFGGRDLGLHHIDTGNVITELVQVGMDIREQLIRLPVHQELDDGASDSEKKDDSEVDDEIPDEPISWDDVKKNIIPPSVQQVTFTINESPTAELCKDFNERFPGVRIQHSSPKCSSSLEKAANPVVQFTEPQSRQKVAEPPAIPTMTVRQSSEPHSSVSSTPLPSSVSQSSPEVEIAKQPLADSVTVDSIASTAGSLGLTLESRDTITSMYSQWKERRTIPTFRIDKDKCPESNEERLQAYYLALVDLYILATQSNLKDLQYKLLLTFQATNYAQRGSMPHIETVVKAFQYLPVDSPLCRWVLITYAFLWATHDGGTYAELRENNEDMDTEALAKFLHGIAYIRCEFTPGHDIAVLDRWCEVHEHKVGSKEEQMCKENRMKHKAFLEKAKRAERDDEIKEARKLLKAEEERPKRGKKRGTPNKITQTAEPPVKRRRSSEKLDWSRWEND</sequence>
<keyword evidence="3" id="KW-1185">Reference proteome</keyword>
<feature type="region of interest" description="Disordered" evidence="1">
    <location>
        <begin position="447"/>
        <end position="493"/>
    </location>
</feature>
<protein>
    <submittedName>
        <fullName evidence="2">Uncharacterized protein</fullName>
    </submittedName>
</protein>
<dbReference type="Proteomes" id="UP000244855">
    <property type="component" value="Unassembled WGS sequence"/>
</dbReference>
<evidence type="ECO:0000313" key="2">
    <source>
        <dbReference type="EMBL" id="PVH95899.1"/>
    </source>
</evidence>
<feature type="compositionally biased region" description="Acidic residues" evidence="1">
    <location>
        <begin position="98"/>
        <end position="110"/>
    </location>
</feature>
<reference evidence="2 3" key="1">
    <citation type="journal article" date="2018" name="Sci. Rep.">
        <title>Comparative genomics provides insights into the lifestyle and reveals functional heterogeneity of dark septate endophytic fungi.</title>
        <authorList>
            <person name="Knapp D.G."/>
            <person name="Nemeth J.B."/>
            <person name="Barry K."/>
            <person name="Hainaut M."/>
            <person name="Henrissat B."/>
            <person name="Johnson J."/>
            <person name="Kuo A."/>
            <person name="Lim J.H.P."/>
            <person name="Lipzen A."/>
            <person name="Nolan M."/>
            <person name="Ohm R.A."/>
            <person name="Tamas L."/>
            <person name="Grigoriev I.V."/>
            <person name="Spatafora J.W."/>
            <person name="Nagy L.G."/>
            <person name="Kovacs G.M."/>
        </authorList>
    </citation>
    <scope>NUCLEOTIDE SEQUENCE [LARGE SCALE GENOMIC DNA]</scope>
    <source>
        <strain evidence="2 3">DSE2036</strain>
    </source>
</reference>
<dbReference type="OrthoDB" id="3674086at2759"/>
<feature type="region of interest" description="Disordered" evidence="1">
    <location>
        <begin position="190"/>
        <end position="214"/>
    </location>
</feature>
<evidence type="ECO:0000256" key="1">
    <source>
        <dbReference type="SAM" id="MobiDB-lite"/>
    </source>
</evidence>
<evidence type="ECO:0000313" key="3">
    <source>
        <dbReference type="Proteomes" id="UP000244855"/>
    </source>
</evidence>
<gene>
    <name evidence="2" type="ORF">DM02DRAFT_675151</name>
</gene>
<organism evidence="2 3">
    <name type="scientific">Periconia macrospinosa</name>
    <dbReference type="NCBI Taxonomy" id="97972"/>
    <lineage>
        <taxon>Eukaryota</taxon>
        <taxon>Fungi</taxon>
        <taxon>Dikarya</taxon>
        <taxon>Ascomycota</taxon>
        <taxon>Pezizomycotina</taxon>
        <taxon>Dothideomycetes</taxon>
        <taxon>Pleosporomycetidae</taxon>
        <taxon>Pleosporales</taxon>
        <taxon>Massarineae</taxon>
        <taxon>Periconiaceae</taxon>
        <taxon>Periconia</taxon>
    </lineage>
</organism>